<feature type="transmembrane region" description="Helical" evidence="1">
    <location>
        <begin position="216"/>
        <end position="238"/>
    </location>
</feature>
<feature type="transmembrane region" description="Helical" evidence="1">
    <location>
        <begin position="9"/>
        <end position="28"/>
    </location>
</feature>
<keyword evidence="1" id="KW-0812">Transmembrane</keyword>
<feature type="transmembrane region" description="Helical" evidence="1">
    <location>
        <begin position="303"/>
        <end position="329"/>
    </location>
</feature>
<dbReference type="AlphaFoldDB" id="A0A160VI22"/>
<reference evidence="2" key="1">
    <citation type="submission" date="2015-10" db="EMBL/GenBank/DDBJ databases">
        <authorList>
            <person name="Gilbert D.G."/>
        </authorList>
    </citation>
    <scope>NUCLEOTIDE SEQUENCE</scope>
</reference>
<organism evidence="2">
    <name type="scientific">hydrothermal vent metagenome</name>
    <dbReference type="NCBI Taxonomy" id="652676"/>
    <lineage>
        <taxon>unclassified sequences</taxon>
        <taxon>metagenomes</taxon>
        <taxon>ecological metagenomes</taxon>
    </lineage>
</organism>
<evidence type="ECO:0000256" key="1">
    <source>
        <dbReference type="SAM" id="Phobius"/>
    </source>
</evidence>
<protein>
    <recommendedName>
        <fullName evidence="3">Membrane protein YkvI</fullName>
    </recommendedName>
</protein>
<feature type="transmembrane region" description="Helical" evidence="1">
    <location>
        <begin position="191"/>
        <end position="209"/>
    </location>
</feature>
<proteinExistence type="predicted"/>
<evidence type="ECO:0008006" key="3">
    <source>
        <dbReference type="Google" id="ProtNLM"/>
    </source>
</evidence>
<keyword evidence="1" id="KW-0472">Membrane</keyword>
<keyword evidence="1" id="KW-1133">Transmembrane helix</keyword>
<dbReference type="PANTHER" id="PTHR37814">
    <property type="entry name" value="CONSERVED MEMBRANE PROTEIN"/>
    <property type="match status" value="1"/>
</dbReference>
<name>A0A160VI22_9ZZZZ</name>
<feature type="transmembrane region" description="Helical" evidence="1">
    <location>
        <begin position="119"/>
        <end position="138"/>
    </location>
</feature>
<feature type="transmembrane region" description="Helical" evidence="1">
    <location>
        <begin position="265"/>
        <end position="283"/>
    </location>
</feature>
<feature type="transmembrane region" description="Helical" evidence="1">
    <location>
        <begin position="150"/>
        <end position="171"/>
    </location>
</feature>
<dbReference type="InterPro" id="IPR038728">
    <property type="entry name" value="YkvI-like"/>
</dbReference>
<dbReference type="PANTHER" id="PTHR37814:SF1">
    <property type="entry name" value="MEMBRANE PROTEIN"/>
    <property type="match status" value="1"/>
</dbReference>
<feature type="transmembrane region" description="Helical" evidence="1">
    <location>
        <begin position="335"/>
        <end position="354"/>
    </location>
</feature>
<dbReference type="EMBL" id="FAXC01000369">
    <property type="protein sequence ID" value="CUV10162.1"/>
    <property type="molecule type" value="Genomic_DNA"/>
</dbReference>
<evidence type="ECO:0000313" key="2">
    <source>
        <dbReference type="EMBL" id="CUV10162.1"/>
    </source>
</evidence>
<feature type="transmembrane region" description="Helical" evidence="1">
    <location>
        <begin position="40"/>
        <end position="65"/>
    </location>
</feature>
<accession>A0A160VI22</accession>
<feature type="transmembrane region" description="Helical" evidence="1">
    <location>
        <begin position="86"/>
        <end position="107"/>
    </location>
</feature>
<sequence>MNNLFFQKYLLPGFIFQSLIIGGGYGTGRELVEFFLTAGPLAGLVNMAVATIIWSVVLAICFEFARMGRCYEYRSFVKGLLGRWWISYEVLYLIGLVLVVSVMGSASGEIFFEMFEAPALVGIVMMMGLVGLIVFFGTKLIEKVLSFWSFLLYGAFLVMFVAVFTMFYDTIGNSFKMQPVGSNWALGGIKYAAYNIGLAPAILFCVRHIETRREAYISGVVAGVIAMIPALLMFLAMLSQYPDIIPASVPVNLILDKIGWGNFKFLFQIVLFGTFIETGVGLIHGFNERVVAVYPKLTNQWRLAIGILILTISIFVANAVGLVGLIAQGYGALTWGYWVLFVIPVLTFGVRAILKNE</sequence>
<gene>
    <name evidence="2" type="ORF">MGWOODY_Mmi187</name>
</gene>